<dbReference type="PANTHER" id="PTHR33116:SF78">
    <property type="entry name" value="OS12G0587133 PROTEIN"/>
    <property type="match status" value="1"/>
</dbReference>
<gene>
    <name evidence="3" type="ORF">A2U01_0011347</name>
</gene>
<dbReference type="AlphaFoldDB" id="A0A392MSJ0"/>
<accession>A0A392MSJ0</accession>
<keyword evidence="1" id="KW-1133">Transmembrane helix</keyword>
<name>A0A392MSJ0_9FABA</name>
<keyword evidence="1" id="KW-0812">Transmembrane</keyword>
<evidence type="ECO:0000313" key="3">
    <source>
        <dbReference type="EMBL" id="MCH90431.1"/>
    </source>
</evidence>
<evidence type="ECO:0000256" key="1">
    <source>
        <dbReference type="SAM" id="Phobius"/>
    </source>
</evidence>
<dbReference type="EMBL" id="LXQA010018294">
    <property type="protein sequence ID" value="MCH90431.1"/>
    <property type="molecule type" value="Genomic_DNA"/>
</dbReference>
<feature type="transmembrane region" description="Helical" evidence="1">
    <location>
        <begin position="21"/>
        <end position="41"/>
    </location>
</feature>
<dbReference type="Pfam" id="PF13966">
    <property type="entry name" value="zf-RVT"/>
    <property type="match status" value="1"/>
</dbReference>
<organism evidence="3 4">
    <name type="scientific">Trifolium medium</name>
    <dbReference type="NCBI Taxonomy" id="97028"/>
    <lineage>
        <taxon>Eukaryota</taxon>
        <taxon>Viridiplantae</taxon>
        <taxon>Streptophyta</taxon>
        <taxon>Embryophyta</taxon>
        <taxon>Tracheophyta</taxon>
        <taxon>Spermatophyta</taxon>
        <taxon>Magnoliopsida</taxon>
        <taxon>eudicotyledons</taxon>
        <taxon>Gunneridae</taxon>
        <taxon>Pentapetalae</taxon>
        <taxon>rosids</taxon>
        <taxon>fabids</taxon>
        <taxon>Fabales</taxon>
        <taxon>Fabaceae</taxon>
        <taxon>Papilionoideae</taxon>
        <taxon>50 kb inversion clade</taxon>
        <taxon>NPAAA clade</taxon>
        <taxon>Hologalegina</taxon>
        <taxon>IRL clade</taxon>
        <taxon>Trifolieae</taxon>
        <taxon>Trifolium</taxon>
    </lineage>
</organism>
<evidence type="ECO:0000313" key="4">
    <source>
        <dbReference type="Proteomes" id="UP000265520"/>
    </source>
</evidence>
<dbReference type="Proteomes" id="UP000265520">
    <property type="component" value="Unassembled WGS sequence"/>
</dbReference>
<proteinExistence type="predicted"/>
<feature type="domain" description="Reverse transcriptase zinc-binding" evidence="2">
    <location>
        <begin position="239"/>
        <end position="281"/>
    </location>
</feature>
<dbReference type="PANTHER" id="PTHR33116">
    <property type="entry name" value="REVERSE TRANSCRIPTASE ZINC-BINDING DOMAIN-CONTAINING PROTEIN-RELATED-RELATED"/>
    <property type="match status" value="1"/>
</dbReference>
<protein>
    <submittedName>
        <fullName evidence="3">Ribonuclease H protein</fullName>
    </submittedName>
</protein>
<dbReference type="InterPro" id="IPR026960">
    <property type="entry name" value="RVT-Znf"/>
</dbReference>
<comment type="caution">
    <text evidence="3">The sequence shown here is derived from an EMBL/GenBank/DDBJ whole genome shotgun (WGS) entry which is preliminary data.</text>
</comment>
<keyword evidence="4" id="KW-1185">Reference proteome</keyword>
<evidence type="ECO:0000259" key="2">
    <source>
        <dbReference type="Pfam" id="PF13966"/>
    </source>
</evidence>
<reference evidence="3 4" key="1">
    <citation type="journal article" date="2018" name="Front. Plant Sci.">
        <title>Red Clover (Trifolium pratense) and Zigzag Clover (T. medium) - A Picture of Genomic Similarities and Differences.</title>
        <authorList>
            <person name="Dluhosova J."/>
            <person name="Istvanek J."/>
            <person name="Nedelnik J."/>
            <person name="Repkova J."/>
        </authorList>
    </citation>
    <scope>NUCLEOTIDE SEQUENCE [LARGE SCALE GENOMIC DNA]</scope>
    <source>
        <strain evidence="4">cv. 10/8</strain>
        <tissue evidence="3">Leaf</tissue>
    </source>
</reference>
<sequence length="301" mass="34844">MSKRLCSWSGRHLSIGGRVSLINSVLASLLLYFFSFFKAHICVIIQLIRIQRNFLWGGGLEDKKLCWVSWEQVCLPKKRGGLGIKDLKLFNLALLCKWKWRCITDNEAMWFDLLQFRYGHNISSLMHHENNYVGRNDSLWWRDLMRVGCPGDANWFSSNIWCVMGNGKRISFWKEKWLGTTTFCELFPGLFSKETHKTTSIADKLTRTGHGLRWVWEWSEELAGDEHCNLVVLDADTITTVHKLWKNDIPSKVGVFGWRLLQDKLPTRAALASKGIITNSHALVGERIYAWMGVHIRSRDV</sequence>
<feature type="non-terminal residue" evidence="3">
    <location>
        <position position="301"/>
    </location>
</feature>
<keyword evidence="1" id="KW-0472">Membrane</keyword>